<dbReference type="InterPro" id="IPR046848">
    <property type="entry name" value="E_motif"/>
</dbReference>
<organism evidence="3 4">
    <name type="scientific">Nelumbo nucifera</name>
    <name type="common">Sacred lotus</name>
    <dbReference type="NCBI Taxonomy" id="4432"/>
    <lineage>
        <taxon>Eukaryota</taxon>
        <taxon>Viridiplantae</taxon>
        <taxon>Streptophyta</taxon>
        <taxon>Embryophyta</taxon>
        <taxon>Tracheophyta</taxon>
        <taxon>Spermatophyta</taxon>
        <taxon>Magnoliopsida</taxon>
        <taxon>Proteales</taxon>
        <taxon>Nelumbonaceae</taxon>
        <taxon>Nelumbo</taxon>
    </lineage>
</organism>
<keyword evidence="3" id="KW-1185">Reference proteome</keyword>
<protein>
    <submittedName>
        <fullName evidence="4">Pentatricopeptide repeat-containing protein At2g34400</fullName>
    </submittedName>
</protein>
<evidence type="ECO:0000313" key="3">
    <source>
        <dbReference type="Proteomes" id="UP000189703"/>
    </source>
</evidence>
<evidence type="ECO:0000256" key="1">
    <source>
        <dbReference type="ARBA" id="ARBA00022737"/>
    </source>
</evidence>
<evidence type="ECO:0000256" key="2">
    <source>
        <dbReference type="PROSITE-ProRule" id="PRU00708"/>
    </source>
</evidence>
<dbReference type="OrthoDB" id="185373at2759"/>
<evidence type="ECO:0000313" key="4">
    <source>
        <dbReference type="RefSeq" id="XP_010261548.1"/>
    </source>
</evidence>
<dbReference type="FunFam" id="1.25.40.10:FF:001093">
    <property type="entry name" value="Pentatricopeptide repeat-containing protein At2g34400"/>
    <property type="match status" value="1"/>
</dbReference>
<dbReference type="Pfam" id="PF01535">
    <property type="entry name" value="PPR"/>
    <property type="match status" value="1"/>
</dbReference>
<dbReference type="Proteomes" id="UP000189703">
    <property type="component" value="Unplaced"/>
</dbReference>
<dbReference type="GO" id="GO:0003723">
    <property type="term" value="F:RNA binding"/>
    <property type="evidence" value="ECO:0007669"/>
    <property type="project" value="InterPro"/>
</dbReference>
<dbReference type="OMA" id="HTQMLIN"/>
<dbReference type="FunCoup" id="A0A1U8AHK6">
    <property type="interactions" value="74"/>
</dbReference>
<dbReference type="RefSeq" id="XP_010261548.1">
    <property type="nucleotide sequence ID" value="XM_010263246.1"/>
</dbReference>
<dbReference type="Gene3D" id="1.25.40.10">
    <property type="entry name" value="Tetratricopeptide repeat domain"/>
    <property type="match status" value="5"/>
</dbReference>
<gene>
    <name evidence="4" type="primary">LOC104600351</name>
</gene>
<sequence length="619" mass="69293">MVIKSKPMLYPFSRSLTFEKSHLSPYHPQESLADKLLTLLKQSDSPESLKQIHSQMLINSIQLDNFLLPKLVDLKDFEYASLLFSQIPEPNDFSFNVMIRGLTNTWHKFSLALEFYYRMKFSDQMPNKFTFPFLLKSCANLAALDQGRIAHSMIFKTGLNSDSHVRHSLITMYSMCGELSSARMVFDQITDRDLVSWNSMITGYSKMGFAREAVGLFRRMRVAGFEPDEKTLTSVLGACGNLGDLSLGKWVEEFVDANKFELSSFVGSSLIGMYGKCGDLDSAKRVFDKMPKKNLVVWNAMITGYAQNGASDKAIMLFHDMRVAGVNPNNITLIEVLSASASVGALDIGRWVDAYASQNGLNHDIYVATGLIDMYAKCGSLDNAIKIFEDMPQKNVVSWNAMISGFALNGRALEAISLFKRMSEDSAVRPDDITFVGVLSACVHVGFVDEGLHWFNLMEQVFGVAPKVEHYSCMVDLLARAGYLHEAWDFVKKMPEKPDAITLGALLAACRNVGDVEIGEQVMHLLLELEPSNSGNYIISSKLFANSKRWDDSARMRGLMREKGVTKTPGCSWIEVENEVREFRSGDAVCLGSQEICQVIDLLNEEMKMEEYIPKVDSL</sequence>
<dbReference type="PANTHER" id="PTHR24015">
    <property type="entry name" value="OS07G0578800 PROTEIN-RELATED"/>
    <property type="match status" value="1"/>
</dbReference>
<dbReference type="InterPro" id="IPR046960">
    <property type="entry name" value="PPR_At4g14850-like_plant"/>
</dbReference>
<dbReference type="GO" id="GO:0009451">
    <property type="term" value="P:RNA modification"/>
    <property type="evidence" value="ECO:0007669"/>
    <property type="project" value="InterPro"/>
</dbReference>
<dbReference type="FunFam" id="1.25.40.10:FF:000073">
    <property type="entry name" value="Pentatricopeptide repeat-containing protein chloroplastic"/>
    <property type="match status" value="1"/>
</dbReference>
<dbReference type="eggNOG" id="KOG4197">
    <property type="taxonomic scope" value="Eukaryota"/>
</dbReference>
<accession>A0A1U8AHK6</accession>
<feature type="repeat" description="PPR" evidence="2">
    <location>
        <begin position="263"/>
        <end position="293"/>
    </location>
</feature>
<dbReference type="Pfam" id="PF20431">
    <property type="entry name" value="E_motif"/>
    <property type="match status" value="1"/>
</dbReference>
<feature type="repeat" description="PPR" evidence="2">
    <location>
        <begin position="364"/>
        <end position="394"/>
    </location>
</feature>
<feature type="repeat" description="PPR" evidence="2">
    <location>
        <begin position="395"/>
        <end position="429"/>
    </location>
</feature>
<dbReference type="InParanoid" id="A0A1U8AHK6"/>
<dbReference type="PROSITE" id="PS51375">
    <property type="entry name" value="PPR"/>
    <property type="match status" value="5"/>
</dbReference>
<dbReference type="KEGG" id="nnu:104600351"/>
<dbReference type="FunFam" id="1.25.40.10:FF:000284">
    <property type="entry name" value="Pentatricopeptide repeat-containing protein"/>
    <property type="match status" value="1"/>
</dbReference>
<reference evidence="4" key="1">
    <citation type="submission" date="2025-08" db="UniProtKB">
        <authorList>
            <consortium name="RefSeq"/>
        </authorList>
    </citation>
    <scope>IDENTIFICATION</scope>
</reference>
<dbReference type="Pfam" id="PF13041">
    <property type="entry name" value="PPR_2"/>
    <property type="match status" value="3"/>
</dbReference>
<dbReference type="InterPro" id="IPR011990">
    <property type="entry name" value="TPR-like_helical_dom_sf"/>
</dbReference>
<feature type="repeat" description="PPR" evidence="2">
    <location>
        <begin position="193"/>
        <end position="227"/>
    </location>
</feature>
<proteinExistence type="predicted"/>
<dbReference type="FunFam" id="1.25.40.10:FF:001095">
    <property type="entry name" value="Pentatricopeptide repeat-containing protein At2g34400"/>
    <property type="match status" value="1"/>
</dbReference>
<dbReference type="InterPro" id="IPR002885">
    <property type="entry name" value="PPR_rpt"/>
</dbReference>
<keyword evidence="1" id="KW-0677">Repeat</keyword>
<dbReference type="AlphaFoldDB" id="A0A1U8AHK6"/>
<dbReference type="GeneID" id="104600351"/>
<dbReference type="NCBIfam" id="TIGR00756">
    <property type="entry name" value="PPR"/>
    <property type="match status" value="5"/>
</dbReference>
<feature type="repeat" description="PPR" evidence="2">
    <location>
        <begin position="294"/>
        <end position="328"/>
    </location>
</feature>
<name>A0A1U8AHK6_NELNU</name>
<dbReference type="PANTHER" id="PTHR24015:SF1063">
    <property type="entry name" value="OS12G0156900 PROTEIN"/>
    <property type="match status" value="1"/>
</dbReference>